<name>A0A484GSH0_SOUCH</name>
<dbReference type="InterPro" id="IPR007889">
    <property type="entry name" value="HTH_Psq"/>
</dbReference>
<dbReference type="GO" id="GO:0005634">
    <property type="term" value="C:nucleus"/>
    <property type="evidence" value="ECO:0007669"/>
    <property type="project" value="TreeGrafter"/>
</dbReference>
<dbReference type="InterPro" id="IPR009057">
    <property type="entry name" value="Homeodomain-like_sf"/>
</dbReference>
<sequence>EPVLRNGRGHSSERPAYCKKIKIKKIIIIERVERGEKMVDVTRSYSMNRSTISTILKNKDKIMEHVKSAVPKMSTIVSKKRGKVMEEMEKLLRVWVQNQHQRRVPLSLMLIQEKAKTLYEDSKKKHSEESEGALFNAGWFHRFQARANLQN</sequence>
<accession>A0A484GSH0</accession>
<feature type="non-terminal residue" evidence="4">
    <location>
        <position position="1"/>
    </location>
</feature>
<keyword evidence="2" id="KW-0539">Nucleus</keyword>
<protein>
    <recommendedName>
        <fullName evidence="3">HTH CENPB-type domain-containing protein</fullName>
    </recommendedName>
</protein>
<dbReference type="Pfam" id="PF04218">
    <property type="entry name" value="CENP-B_N"/>
    <property type="match status" value="1"/>
</dbReference>
<dbReference type="Pfam" id="PF03221">
    <property type="entry name" value="HTH_Tnp_Tc5"/>
    <property type="match status" value="1"/>
</dbReference>
<gene>
    <name evidence="4" type="ORF">DBR06_SOUSAS610161</name>
</gene>
<evidence type="ECO:0000259" key="3">
    <source>
        <dbReference type="PROSITE" id="PS51253"/>
    </source>
</evidence>
<dbReference type="SUPFAM" id="SSF46689">
    <property type="entry name" value="Homeodomain-like"/>
    <property type="match status" value="2"/>
</dbReference>
<dbReference type="PANTHER" id="PTHR19303:SF26">
    <property type="entry name" value="TIGGER TRANSPOSABLE ELEMENT-DERIVED PROTEIN 1"/>
    <property type="match status" value="1"/>
</dbReference>
<dbReference type="PANTHER" id="PTHR19303">
    <property type="entry name" value="TRANSPOSON"/>
    <property type="match status" value="1"/>
</dbReference>
<dbReference type="Proteomes" id="UP000295264">
    <property type="component" value="Unassembled WGS sequence"/>
</dbReference>
<keyword evidence="5" id="KW-1185">Reference proteome</keyword>
<evidence type="ECO:0000313" key="5">
    <source>
        <dbReference type="Proteomes" id="UP000295264"/>
    </source>
</evidence>
<comment type="caution">
    <text evidence="4">The sequence shown here is derived from an EMBL/GenBank/DDBJ whole genome shotgun (WGS) entry which is preliminary data.</text>
</comment>
<dbReference type="InterPro" id="IPR050863">
    <property type="entry name" value="CenT-Element_Derived"/>
</dbReference>
<dbReference type="Gene3D" id="1.10.10.60">
    <property type="entry name" value="Homeodomain-like"/>
    <property type="match status" value="2"/>
</dbReference>
<dbReference type="EMBL" id="QWLN02004660">
    <property type="protein sequence ID" value="TEA38794.1"/>
    <property type="molecule type" value="Genomic_DNA"/>
</dbReference>
<reference evidence="4 5" key="1">
    <citation type="journal article" date="2018" name="Genomics">
        <title>Molecular footprints of inshore aquatic adaptation in Indo-Pacific humpback dolphin (Sousa chinensis).</title>
        <authorList>
            <person name="Ming Y."/>
            <person name="Jian J."/>
            <person name="Yu F."/>
            <person name="Yu X."/>
            <person name="Wang J."/>
            <person name="Liu W."/>
        </authorList>
    </citation>
    <scope>NUCLEOTIDE SEQUENCE [LARGE SCALE GENOMIC DNA]</scope>
    <source>
        <strain evidence="4">MY-2018</strain>
        <tissue evidence="4">Skin</tissue>
    </source>
</reference>
<dbReference type="PROSITE" id="PS51253">
    <property type="entry name" value="HTH_CENPB"/>
    <property type="match status" value="1"/>
</dbReference>
<evidence type="ECO:0000256" key="2">
    <source>
        <dbReference type="ARBA" id="ARBA00023242"/>
    </source>
</evidence>
<evidence type="ECO:0000313" key="4">
    <source>
        <dbReference type="EMBL" id="TEA38794.1"/>
    </source>
</evidence>
<keyword evidence="1" id="KW-0238">DNA-binding</keyword>
<dbReference type="InterPro" id="IPR006600">
    <property type="entry name" value="HTH_CenpB_DNA-bd_dom"/>
</dbReference>
<dbReference type="AlphaFoldDB" id="A0A484GSH0"/>
<dbReference type="GO" id="GO:0003677">
    <property type="term" value="F:DNA binding"/>
    <property type="evidence" value="ECO:0007669"/>
    <property type="project" value="UniProtKB-KW"/>
</dbReference>
<evidence type="ECO:0000256" key="1">
    <source>
        <dbReference type="ARBA" id="ARBA00023125"/>
    </source>
</evidence>
<feature type="domain" description="HTH CENPB-type" evidence="3">
    <location>
        <begin position="76"/>
        <end position="151"/>
    </location>
</feature>
<feature type="non-terminal residue" evidence="4">
    <location>
        <position position="151"/>
    </location>
</feature>
<proteinExistence type="predicted"/>
<organism evidence="4 5">
    <name type="scientific">Sousa chinensis</name>
    <name type="common">Indo-pacific humpbacked dolphin</name>
    <name type="synonym">Steno chinensis</name>
    <dbReference type="NCBI Taxonomy" id="103600"/>
    <lineage>
        <taxon>Eukaryota</taxon>
        <taxon>Metazoa</taxon>
        <taxon>Chordata</taxon>
        <taxon>Craniata</taxon>
        <taxon>Vertebrata</taxon>
        <taxon>Euteleostomi</taxon>
        <taxon>Mammalia</taxon>
        <taxon>Eutheria</taxon>
        <taxon>Laurasiatheria</taxon>
        <taxon>Artiodactyla</taxon>
        <taxon>Whippomorpha</taxon>
        <taxon>Cetacea</taxon>
        <taxon>Odontoceti</taxon>
        <taxon>Delphinidae</taxon>
        <taxon>Sousa</taxon>
    </lineage>
</organism>